<dbReference type="Gene3D" id="1.10.275.10">
    <property type="entry name" value="Fumarase/aspartase (N-terminal domain)"/>
    <property type="match status" value="1"/>
</dbReference>
<feature type="domain" description="Fumarase C C-terminal" evidence="9">
    <location>
        <begin position="410"/>
        <end position="462"/>
    </location>
</feature>
<keyword evidence="11" id="KW-1185">Reference proteome</keyword>
<dbReference type="OrthoDB" id="9802809at2"/>
<dbReference type="NCBIfam" id="TIGR00839">
    <property type="entry name" value="aspA"/>
    <property type="match status" value="1"/>
</dbReference>
<dbReference type="FunFam" id="1.20.200.10:FF:000001">
    <property type="entry name" value="Fumarate hydratase, mitochondrial"/>
    <property type="match status" value="1"/>
</dbReference>
<dbReference type="Pfam" id="PF00206">
    <property type="entry name" value="Lyase_1"/>
    <property type="match status" value="1"/>
</dbReference>
<evidence type="ECO:0000256" key="5">
    <source>
        <dbReference type="ARBA" id="ARBA00023239"/>
    </source>
</evidence>
<dbReference type="PANTHER" id="PTHR42696">
    <property type="entry name" value="ASPARTATE AMMONIA-LYASE"/>
    <property type="match status" value="1"/>
</dbReference>
<evidence type="ECO:0000256" key="3">
    <source>
        <dbReference type="ARBA" id="ARBA00016146"/>
    </source>
</evidence>
<evidence type="ECO:0000256" key="1">
    <source>
        <dbReference type="ARBA" id="ARBA00005596"/>
    </source>
</evidence>
<comment type="catalytic activity">
    <reaction evidence="7">
        <text>L-aspartate = fumarate + NH4(+)</text>
        <dbReference type="Rhea" id="RHEA:16601"/>
        <dbReference type="ChEBI" id="CHEBI:28938"/>
        <dbReference type="ChEBI" id="CHEBI:29806"/>
        <dbReference type="ChEBI" id="CHEBI:29991"/>
        <dbReference type="EC" id="4.3.1.1"/>
    </reaction>
</comment>
<dbReference type="InterPro" id="IPR020557">
    <property type="entry name" value="Fumarate_lyase_CS"/>
</dbReference>
<proteinExistence type="inferred from homology"/>
<reference evidence="10 11" key="1">
    <citation type="submission" date="2019-08" db="EMBL/GenBank/DDBJ databases">
        <authorList>
            <person name="Grouzdev D."/>
            <person name="Tikhonova E."/>
            <person name="Kravchenko I."/>
        </authorList>
    </citation>
    <scope>NUCLEOTIDE SEQUENCE [LARGE SCALE GENOMIC DNA]</scope>
    <source>
        <strain evidence="10 11">59b</strain>
    </source>
</reference>
<dbReference type="Pfam" id="PF10415">
    <property type="entry name" value="FumaraseC_C"/>
    <property type="match status" value="1"/>
</dbReference>
<evidence type="ECO:0000313" key="11">
    <source>
        <dbReference type="Proteomes" id="UP000324927"/>
    </source>
</evidence>
<evidence type="ECO:0000256" key="2">
    <source>
        <dbReference type="ARBA" id="ARBA00012992"/>
    </source>
</evidence>
<accession>A0A5A9GLQ8</accession>
<organism evidence="10 11">
    <name type="scientific">Azospirillum lipoferum</name>
    <dbReference type="NCBI Taxonomy" id="193"/>
    <lineage>
        <taxon>Bacteria</taxon>
        <taxon>Pseudomonadati</taxon>
        <taxon>Pseudomonadota</taxon>
        <taxon>Alphaproteobacteria</taxon>
        <taxon>Rhodospirillales</taxon>
        <taxon>Azospirillaceae</taxon>
        <taxon>Azospirillum</taxon>
    </lineage>
</organism>
<dbReference type="AlphaFoldDB" id="A0A5A9GLQ8"/>
<feature type="domain" description="Fumarate lyase N-terminal" evidence="8">
    <location>
        <begin position="14"/>
        <end position="344"/>
    </location>
</feature>
<comment type="caution">
    <text evidence="10">The sequence shown here is derived from an EMBL/GenBank/DDBJ whole genome shotgun (WGS) entry which is preliminary data.</text>
</comment>
<dbReference type="SUPFAM" id="SSF48557">
    <property type="entry name" value="L-aspartase-like"/>
    <property type="match status" value="1"/>
</dbReference>
<dbReference type="GO" id="GO:0006531">
    <property type="term" value="P:aspartate metabolic process"/>
    <property type="evidence" value="ECO:0007669"/>
    <property type="project" value="InterPro"/>
</dbReference>
<evidence type="ECO:0000256" key="4">
    <source>
        <dbReference type="ARBA" id="ARBA00022532"/>
    </source>
</evidence>
<evidence type="ECO:0000259" key="8">
    <source>
        <dbReference type="Pfam" id="PF00206"/>
    </source>
</evidence>
<dbReference type="GO" id="GO:0006099">
    <property type="term" value="P:tricarboxylic acid cycle"/>
    <property type="evidence" value="ECO:0007669"/>
    <property type="project" value="UniProtKB-KW"/>
</dbReference>
<dbReference type="FunFam" id="1.10.40.30:FF:000002">
    <property type="entry name" value="Fumarate hydratase class II"/>
    <property type="match status" value="1"/>
</dbReference>
<comment type="similarity">
    <text evidence="1 7">Belongs to the class-II fumarase/aspartase family. Aspartase subfamily.</text>
</comment>
<dbReference type="InterPro" id="IPR004708">
    <property type="entry name" value="ApsA"/>
</dbReference>
<dbReference type="GO" id="GO:0008797">
    <property type="term" value="F:aspartate ammonia-lyase activity"/>
    <property type="evidence" value="ECO:0007669"/>
    <property type="project" value="UniProtKB-UniRule"/>
</dbReference>
<evidence type="ECO:0000256" key="6">
    <source>
        <dbReference type="NCBIfam" id="TIGR00839"/>
    </source>
</evidence>
<keyword evidence="4" id="KW-0816">Tricarboxylic acid cycle</keyword>
<dbReference type="Proteomes" id="UP000324927">
    <property type="component" value="Unassembled WGS sequence"/>
</dbReference>
<dbReference type="EMBL" id="VTTN01000006">
    <property type="protein sequence ID" value="KAA0595341.1"/>
    <property type="molecule type" value="Genomic_DNA"/>
</dbReference>
<sequence length="471" mass="50574">MPATTRTEHDLLGDREVPADAYYGVHTLRAVENFPITGTPISHYPDLVRALAEIKMAAARANHELGLLTAERADAIAAACREIRAGKLHDQFVVDVIQGGAGTSTNMNANEVIANRALEILGHGRGDYAHLHPNEHVNMSQSTNDVYPTALKLATYTGIFRLVEAMGYLRAAFQRKADEFRDILKMGRTQLQDAVPMTLGQEFSTYAVMLAEDEERLKEAALLIREINLGATAIGTGINAHPQYAALVCRRLAEISGVPVLTAPNLIEATQDCGSFVQLSGVLKRVAVKLSKTCNDLRLLSSGPRAGFGEINLPARQAGSSIMPGKVNPVIPEVVNQIAFEVIGNDMTVTFAAEAGQLQLNAFEPIIAHSLFKSITHLRQGCLVLADRCIDGITANRDHLEASVRNSIGIVTALNPYIGYANATEVAAEAHRTGKGVAELVEARGLMTAAALAEVLRPEVLTQPRLLATAG</sequence>
<dbReference type="PRINTS" id="PR00149">
    <property type="entry name" value="FUMRATELYASE"/>
</dbReference>
<protein>
    <recommendedName>
        <fullName evidence="3 6">Aspartate ammonia-lyase</fullName>
        <shortName evidence="7">Aspartase</shortName>
        <ecNumber evidence="2 6">4.3.1.1</ecNumber>
    </recommendedName>
</protein>
<dbReference type="InterPro" id="IPR008948">
    <property type="entry name" value="L-Aspartase-like"/>
</dbReference>
<dbReference type="InterPro" id="IPR051546">
    <property type="entry name" value="Aspartate_Ammonia-Lyase"/>
</dbReference>
<gene>
    <name evidence="10" type="primary">aspA</name>
    <name evidence="10" type="ORF">FZ942_17090</name>
</gene>
<dbReference type="InterPro" id="IPR024083">
    <property type="entry name" value="Fumarase/histidase_N"/>
</dbReference>
<dbReference type="PANTHER" id="PTHR42696:SF2">
    <property type="entry name" value="ASPARTATE AMMONIA-LYASE"/>
    <property type="match status" value="1"/>
</dbReference>
<dbReference type="FunFam" id="1.10.275.10:FF:000001">
    <property type="entry name" value="Fumarate hydratase, mitochondrial"/>
    <property type="match status" value="1"/>
</dbReference>
<evidence type="ECO:0000313" key="10">
    <source>
        <dbReference type="EMBL" id="KAA0595341.1"/>
    </source>
</evidence>
<dbReference type="RefSeq" id="WP_149232281.1">
    <property type="nucleotide sequence ID" value="NZ_JALJXJ010000007.1"/>
</dbReference>
<dbReference type="EC" id="4.3.1.1" evidence="2 6"/>
<dbReference type="CDD" id="cd01357">
    <property type="entry name" value="Aspartase"/>
    <property type="match status" value="1"/>
</dbReference>
<evidence type="ECO:0000256" key="7">
    <source>
        <dbReference type="RuleBase" id="RU362017"/>
    </source>
</evidence>
<dbReference type="PROSITE" id="PS00163">
    <property type="entry name" value="FUMARATE_LYASES"/>
    <property type="match status" value="1"/>
</dbReference>
<keyword evidence="5 7" id="KW-0456">Lyase</keyword>
<dbReference type="GO" id="GO:0005829">
    <property type="term" value="C:cytosol"/>
    <property type="evidence" value="ECO:0007669"/>
    <property type="project" value="TreeGrafter"/>
</dbReference>
<dbReference type="InterPro" id="IPR000362">
    <property type="entry name" value="Fumarate_lyase_fam"/>
</dbReference>
<dbReference type="Gene3D" id="1.20.200.10">
    <property type="entry name" value="Fumarase/aspartase (Central domain)"/>
    <property type="match status" value="1"/>
</dbReference>
<evidence type="ECO:0000259" key="9">
    <source>
        <dbReference type="Pfam" id="PF10415"/>
    </source>
</evidence>
<dbReference type="InterPro" id="IPR022761">
    <property type="entry name" value="Fumarate_lyase_N"/>
</dbReference>
<dbReference type="InterPro" id="IPR018951">
    <property type="entry name" value="Fumarase_C_C"/>
</dbReference>
<dbReference type="Gene3D" id="1.10.40.30">
    <property type="entry name" value="Fumarase/aspartase (C-terminal domain)"/>
    <property type="match status" value="1"/>
</dbReference>
<dbReference type="NCBIfam" id="NF008909">
    <property type="entry name" value="PRK12273.1"/>
    <property type="match status" value="1"/>
</dbReference>
<name>A0A5A9GLQ8_AZOLI</name>